<dbReference type="AlphaFoldDB" id="D9QGA5"/>
<dbReference type="InterPro" id="IPR046159">
    <property type="entry name" value="DUF6161"/>
</dbReference>
<dbReference type="RefSeq" id="WP_013268824.1">
    <property type="nucleotide sequence ID" value="NC_014375.1"/>
</dbReference>
<dbReference type="KEGG" id="bsb:Bresu_1409"/>
<sequence length="393" mass="43173">MAQTAVLELGPDNGSRSFSTYAGLLRWIVDERAKWVWLEGQSDPGNSINRVLGRFNQLEAQVQRRRDEGIPLTTAIDEIRGYFEPNGDEVYLAGSSAGRQIQLIGEVHGRESAATALSLVRNWMAPSNLSTLDQFKGALGLSLPSTLTGEKSNQALDAERKAFRASARKMVSEGETAEANRAAAVDAELVALRRETMDLRRRLTRRWGQRRRAQRARHEAAISEIKAVTVAYNEFMHLQAPADYWAKKASAHKTAEDAARGRLYVFFPIALVGISLAFAAVGAALLRPGPGPATPVYVVVSAGLATFAGLIFWVGRLLTRLYLSEHHLRKDAEEREVMTTTYLALTRDQAADEKDRHIILSALFRNSSDGIVKEDGGVDPTMAGMVARLGMGR</sequence>
<dbReference type="Pfam" id="PF19658">
    <property type="entry name" value="DUF6161"/>
    <property type="match status" value="1"/>
</dbReference>
<feature type="domain" description="DUF6161" evidence="2">
    <location>
        <begin position="225"/>
        <end position="376"/>
    </location>
</feature>
<keyword evidence="1" id="KW-1133">Transmembrane helix</keyword>
<keyword evidence="1" id="KW-0812">Transmembrane</keyword>
<organism evidence="3 4">
    <name type="scientific">Brevundimonas subvibrioides (strain ATCC 15264 / DSM 4735 / LMG 14903 / NBRC 16000 / CB 81)</name>
    <name type="common">Caulobacter subvibrioides</name>
    <dbReference type="NCBI Taxonomy" id="633149"/>
    <lineage>
        <taxon>Bacteria</taxon>
        <taxon>Pseudomonadati</taxon>
        <taxon>Pseudomonadota</taxon>
        <taxon>Alphaproteobacteria</taxon>
        <taxon>Caulobacterales</taxon>
        <taxon>Caulobacteraceae</taxon>
        <taxon>Brevundimonas</taxon>
    </lineage>
</organism>
<evidence type="ECO:0000256" key="1">
    <source>
        <dbReference type="SAM" id="Phobius"/>
    </source>
</evidence>
<dbReference type="EMBL" id="CP002102">
    <property type="protein sequence ID" value="ADL00721.1"/>
    <property type="molecule type" value="Genomic_DNA"/>
</dbReference>
<evidence type="ECO:0000259" key="2">
    <source>
        <dbReference type="Pfam" id="PF19658"/>
    </source>
</evidence>
<reference evidence="4" key="1">
    <citation type="journal article" date="2011" name="J. Bacteriol.">
        <title>Genome sequences of eight morphologically diverse alphaproteobacteria.</title>
        <authorList>
            <consortium name="US DOE Joint Genome Institute"/>
            <person name="Brown P.J."/>
            <person name="Kysela D.T."/>
            <person name="Buechlein A."/>
            <person name="Hemmerich C."/>
            <person name="Brun Y.V."/>
        </authorList>
    </citation>
    <scope>NUCLEOTIDE SEQUENCE [LARGE SCALE GENOMIC DNA]</scope>
    <source>
        <strain evidence="4">ATCC 15264 / DSM 4735 / LMG 14903 / NBRC 16000 / CB 81</strain>
    </source>
</reference>
<accession>D9QGA5</accession>
<keyword evidence="4" id="KW-1185">Reference proteome</keyword>
<dbReference type="eggNOG" id="ENOG503328Q">
    <property type="taxonomic scope" value="Bacteria"/>
</dbReference>
<protein>
    <recommendedName>
        <fullName evidence="2">DUF6161 domain-containing protein</fullName>
    </recommendedName>
</protein>
<dbReference type="HOGENOM" id="CLU_675927_0_0_5"/>
<dbReference type="Proteomes" id="UP000002696">
    <property type="component" value="Chromosome"/>
</dbReference>
<proteinExistence type="predicted"/>
<keyword evidence="1" id="KW-0472">Membrane</keyword>
<evidence type="ECO:0000313" key="4">
    <source>
        <dbReference type="Proteomes" id="UP000002696"/>
    </source>
</evidence>
<gene>
    <name evidence="3" type="ordered locus">Bresu_1409</name>
</gene>
<dbReference type="OrthoDB" id="7444701at2"/>
<feature type="transmembrane region" description="Helical" evidence="1">
    <location>
        <begin position="263"/>
        <end position="285"/>
    </location>
</feature>
<name>D9QGA5_BRESC</name>
<feature type="transmembrane region" description="Helical" evidence="1">
    <location>
        <begin position="297"/>
        <end position="319"/>
    </location>
</feature>
<evidence type="ECO:0000313" key="3">
    <source>
        <dbReference type="EMBL" id="ADL00721.1"/>
    </source>
</evidence>
<dbReference type="InParanoid" id="D9QGA5"/>